<dbReference type="GO" id="GO:0005975">
    <property type="term" value="P:carbohydrate metabolic process"/>
    <property type="evidence" value="ECO:0007669"/>
    <property type="project" value="InterPro"/>
</dbReference>
<dbReference type="PANTHER" id="PTHR47791">
    <property type="entry name" value="MEIOTICALLY UP-REGULATED GENE 191 PROTEIN"/>
    <property type="match status" value="1"/>
</dbReference>
<organism evidence="4 6">
    <name type="scientific">Bacteroides uniformis</name>
    <dbReference type="NCBI Taxonomy" id="820"/>
    <lineage>
        <taxon>Bacteria</taxon>
        <taxon>Pseudomonadati</taxon>
        <taxon>Bacteroidota</taxon>
        <taxon>Bacteroidia</taxon>
        <taxon>Bacteroidales</taxon>
        <taxon>Bacteroidaceae</taxon>
        <taxon>Bacteroides</taxon>
    </lineage>
</organism>
<dbReference type="AlphaFoldDB" id="A0A174CNQ8"/>
<dbReference type="EMBL" id="QRXV01000001">
    <property type="protein sequence ID" value="RGU41239.1"/>
    <property type="molecule type" value="Genomic_DNA"/>
</dbReference>
<evidence type="ECO:0000256" key="1">
    <source>
        <dbReference type="SAM" id="SignalP"/>
    </source>
</evidence>
<protein>
    <submittedName>
        <fullName evidence="2 4">Hydrolase</fullName>
    </submittedName>
</protein>
<dbReference type="EMBL" id="CZAO01000014">
    <property type="protein sequence ID" value="CUQ02706.1"/>
    <property type="molecule type" value="Genomic_DNA"/>
</dbReference>
<dbReference type="EMBL" id="WCUG01000023">
    <property type="protein sequence ID" value="KAB4167575.1"/>
    <property type="molecule type" value="Genomic_DNA"/>
</dbReference>
<reference evidence="3 7" key="3">
    <citation type="journal article" date="2019" name="Nat. Med.">
        <title>A library of human gut bacterial isolates paired with longitudinal multiomics data enables mechanistic microbiome research.</title>
        <authorList>
            <person name="Poyet M."/>
            <person name="Groussin M."/>
            <person name="Gibbons S.M."/>
            <person name="Avila-Pacheco J."/>
            <person name="Jiang X."/>
            <person name="Kearney S.M."/>
            <person name="Perrotta A.R."/>
            <person name="Berdy B."/>
            <person name="Zhao S."/>
            <person name="Lieberman T.D."/>
            <person name="Swanson P.K."/>
            <person name="Smith M."/>
            <person name="Roesemann S."/>
            <person name="Alexander J.E."/>
            <person name="Rich S.A."/>
            <person name="Livny J."/>
            <person name="Vlamakis H."/>
            <person name="Clish C."/>
            <person name="Bullock K."/>
            <person name="Deik A."/>
            <person name="Scott J."/>
            <person name="Pierce K.A."/>
            <person name="Xavier R.J."/>
            <person name="Alm E.J."/>
        </authorList>
    </citation>
    <scope>NUCLEOTIDE SEQUENCE [LARGE SCALE GENOMIC DNA]</scope>
    <source>
        <strain evidence="3 7">BIOML-A27</strain>
    </source>
</reference>
<dbReference type="RefSeq" id="WP_005829695.1">
    <property type="nucleotide sequence ID" value="NZ_BQNO01000001.1"/>
</dbReference>
<reference evidence="4 6" key="2">
    <citation type="submission" date="2018-08" db="EMBL/GenBank/DDBJ databases">
        <title>A genome reference for cultivated species of the human gut microbiota.</title>
        <authorList>
            <person name="Zou Y."/>
            <person name="Xue W."/>
            <person name="Luo G."/>
        </authorList>
    </citation>
    <scope>NUCLEOTIDE SEQUENCE [LARGE SCALE GENOMIC DNA]</scope>
    <source>
        <strain evidence="4 6">AF17-20</strain>
    </source>
</reference>
<evidence type="ECO:0000313" key="3">
    <source>
        <dbReference type="EMBL" id="KAB4167575.1"/>
    </source>
</evidence>
<evidence type="ECO:0000313" key="2">
    <source>
        <dbReference type="EMBL" id="CUQ02706.1"/>
    </source>
</evidence>
<dbReference type="InterPro" id="IPR008928">
    <property type="entry name" value="6-hairpin_glycosidase_sf"/>
</dbReference>
<dbReference type="SUPFAM" id="SSF48208">
    <property type="entry name" value="Six-hairpin glycosidases"/>
    <property type="match status" value="1"/>
</dbReference>
<dbReference type="PANTHER" id="PTHR47791:SF4">
    <property type="entry name" value="(PUTATIVE SECRETED PROTEIN)-RELATED"/>
    <property type="match status" value="1"/>
</dbReference>
<proteinExistence type="predicted"/>
<dbReference type="Proteomes" id="UP000433928">
    <property type="component" value="Unassembled WGS sequence"/>
</dbReference>
<sequence>MNRMKNLFTLLTLLLWTLVACSNDSAADEKPGSGGTDIPAGNLPMQNVARAIELIDNAVECYFTGTGMAMSRYYNPYTGNRSSELGSVWMYTSSIEAVNAAMKAMKTGQAKGETALYDSHFNRYKELLTQLYDNLEYYAGTFTLTSYTQTKQWTVYGVNRGNDKGAAQVEGILNVYDDQMWLVRELLESYHITGEQRYLEKAEYLMEYVLDGWDCTLDEQGNPLGGITWGPGYLTKHSCSNGPIVSPLVWLHEIYKGKSDEVTYGYVAADNSRKLRTEKKSDYYLGFAKAVYDWQKKYLLRPDGVYDDMMGGYDSPDIKYVTIDGERYRTGSKLRDRVGPAITYNSGTMLSGAADLLRATGDAAYRTDLAELTDNSFAYFAKPDATKPGCYTFDISGFCNWFNGVLMRGYVDAYSAHTVAASCIEAFQNNLDYAYENYQYKHMLPTNLLVGWNKAERTKNNVEGMFTFAFAAEYAVLANYEWSKK</sequence>
<dbReference type="InterPro" id="IPR005198">
    <property type="entry name" value="Glyco_hydro_76"/>
</dbReference>
<feature type="signal peptide" evidence="1">
    <location>
        <begin position="1"/>
        <end position="26"/>
    </location>
</feature>
<dbReference type="PROSITE" id="PS51257">
    <property type="entry name" value="PROKAR_LIPOPROTEIN"/>
    <property type="match status" value="1"/>
</dbReference>
<keyword evidence="4" id="KW-0378">Hydrolase</keyword>
<dbReference type="Proteomes" id="UP000095766">
    <property type="component" value="Unassembled WGS sequence"/>
</dbReference>
<dbReference type="GeneID" id="99749624"/>
<dbReference type="InterPro" id="IPR053169">
    <property type="entry name" value="MUG_Protein"/>
</dbReference>
<dbReference type="Proteomes" id="UP000284022">
    <property type="component" value="Unassembled WGS sequence"/>
</dbReference>
<keyword evidence="1" id="KW-0732">Signal</keyword>
<evidence type="ECO:0000313" key="6">
    <source>
        <dbReference type="Proteomes" id="UP000284022"/>
    </source>
</evidence>
<dbReference type="Gene3D" id="1.50.10.20">
    <property type="match status" value="1"/>
</dbReference>
<dbReference type="GO" id="GO:0016787">
    <property type="term" value="F:hydrolase activity"/>
    <property type="evidence" value="ECO:0007669"/>
    <property type="project" value="UniProtKB-KW"/>
</dbReference>
<feature type="chain" id="PRO_5014251081" evidence="1">
    <location>
        <begin position="27"/>
        <end position="485"/>
    </location>
</feature>
<evidence type="ECO:0000313" key="5">
    <source>
        <dbReference type="Proteomes" id="UP000095766"/>
    </source>
</evidence>
<dbReference type="Pfam" id="PF03663">
    <property type="entry name" value="Glyco_hydro_76"/>
    <property type="match status" value="2"/>
</dbReference>
<evidence type="ECO:0000313" key="7">
    <source>
        <dbReference type="Proteomes" id="UP000433928"/>
    </source>
</evidence>
<accession>A0A174CNQ8</accession>
<evidence type="ECO:0000313" key="4">
    <source>
        <dbReference type="EMBL" id="RGU41239.1"/>
    </source>
</evidence>
<gene>
    <name evidence="4" type="ORF">DWW83_00640</name>
    <name evidence="2" type="ORF">ERS852510_02963</name>
    <name evidence="3" type="ORF">GAQ59_17930</name>
</gene>
<name>A0A174CNQ8_BACUN</name>
<reference evidence="2 5" key="1">
    <citation type="submission" date="2015-09" db="EMBL/GenBank/DDBJ databases">
        <authorList>
            <consortium name="Pathogen Informatics"/>
        </authorList>
    </citation>
    <scope>NUCLEOTIDE SEQUENCE [LARGE SCALE GENOMIC DNA]</scope>
    <source>
        <strain evidence="2 5">2789STDY5834898</strain>
    </source>
</reference>